<evidence type="ECO:0000313" key="2">
    <source>
        <dbReference type="Proteomes" id="UP001055811"/>
    </source>
</evidence>
<proteinExistence type="predicted"/>
<reference evidence="1 2" key="2">
    <citation type="journal article" date="2022" name="Mol. Ecol. Resour.">
        <title>The genomes of chicory, endive, great burdock and yacon provide insights into Asteraceae paleo-polyploidization history and plant inulin production.</title>
        <authorList>
            <person name="Fan W."/>
            <person name="Wang S."/>
            <person name="Wang H."/>
            <person name="Wang A."/>
            <person name="Jiang F."/>
            <person name="Liu H."/>
            <person name="Zhao H."/>
            <person name="Xu D."/>
            <person name="Zhang Y."/>
        </authorList>
    </citation>
    <scope>NUCLEOTIDE SEQUENCE [LARGE SCALE GENOMIC DNA]</scope>
    <source>
        <strain evidence="2">cv. Punajuju</strain>
        <tissue evidence="1">Leaves</tissue>
    </source>
</reference>
<comment type="caution">
    <text evidence="1">The sequence shown here is derived from an EMBL/GenBank/DDBJ whole genome shotgun (WGS) entry which is preliminary data.</text>
</comment>
<protein>
    <submittedName>
        <fullName evidence="1">Uncharacterized protein</fullName>
    </submittedName>
</protein>
<accession>A0ACB8ZSW4</accession>
<reference evidence="2" key="1">
    <citation type="journal article" date="2022" name="Mol. Ecol. Resour.">
        <title>The genomes of chicory, endive, great burdock and yacon provide insights into Asteraceae palaeo-polyploidization history and plant inulin production.</title>
        <authorList>
            <person name="Fan W."/>
            <person name="Wang S."/>
            <person name="Wang H."/>
            <person name="Wang A."/>
            <person name="Jiang F."/>
            <person name="Liu H."/>
            <person name="Zhao H."/>
            <person name="Xu D."/>
            <person name="Zhang Y."/>
        </authorList>
    </citation>
    <scope>NUCLEOTIDE SEQUENCE [LARGE SCALE GENOMIC DNA]</scope>
    <source>
        <strain evidence="2">cv. Punajuju</strain>
    </source>
</reference>
<keyword evidence="2" id="KW-1185">Reference proteome</keyword>
<dbReference type="Proteomes" id="UP001055811">
    <property type="component" value="Linkage Group LG08"/>
</dbReference>
<organism evidence="1 2">
    <name type="scientific">Cichorium intybus</name>
    <name type="common">Chicory</name>
    <dbReference type="NCBI Taxonomy" id="13427"/>
    <lineage>
        <taxon>Eukaryota</taxon>
        <taxon>Viridiplantae</taxon>
        <taxon>Streptophyta</taxon>
        <taxon>Embryophyta</taxon>
        <taxon>Tracheophyta</taxon>
        <taxon>Spermatophyta</taxon>
        <taxon>Magnoliopsida</taxon>
        <taxon>eudicotyledons</taxon>
        <taxon>Gunneridae</taxon>
        <taxon>Pentapetalae</taxon>
        <taxon>asterids</taxon>
        <taxon>campanulids</taxon>
        <taxon>Asterales</taxon>
        <taxon>Asteraceae</taxon>
        <taxon>Cichorioideae</taxon>
        <taxon>Cichorieae</taxon>
        <taxon>Cichoriinae</taxon>
        <taxon>Cichorium</taxon>
    </lineage>
</organism>
<evidence type="ECO:0000313" key="1">
    <source>
        <dbReference type="EMBL" id="KAI3701084.1"/>
    </source>
</evidence>
<dbReference type="EMBL" id="CM042016">
    <property type="protein sequence ID" value="KAI3701084.1"/>
    <property type="molecule type" value="Genomic_DNA"/>
</dbReference>
<name>A0ACB8ZSW4_CICIN</name>
<gene>
    <name evidence="1" type="ORF">L2E82_45728</name>
</gene>
<sequence length="115" mass="12623">MCHTVSFQIPSSIEIASPGINYLTLSIVSLNQMLVMRFCGTCTSFEVLELFKVSIQSLIPISEVIFVIPNDKYRKTNDFVNFVQDLQSSVDSKSTDSKILSSGSLGDSFLATCAL</sequence>